<dbReference type="PRINTS" id="PR00598">
    <property type="entry name" value="HTHMARR"/>
</dbReference>
<dbReference type="Gene3D" id="1.10.10.10">
    <property type="entry name" value="Winged helix-like DNA-binding domain superfamily/Winged helix DNA-binding domain"/>
    <property type="match status" value="1"/>
</dbReference>
<comment type="caution">
    <text evidence="5">The sequence shown here is derived from an EMBL/GenBank/DDBJ whole genome shotgun (WGS) entry which is preliminary data.</text>
</comment>
<keyword evidence="2 5" id="KW-0238">DNA-binding</keyword>
<evidence type="ECO:0000313" key="5">
    <source>
        <dbReference type="EMBL" id="MBB4632183.1"/>
    </source>
</evidence>
<dbReference type="PROSITE" id="PS50995">
    <property type="entry name" value="HTH_MARR_2"/>
    <property type="match status" value="1"/>
</dbReference>
<evidence type="ECO:0000256" key="1">
    <source>
        <dbReference type="ARBA" id="ARBA00023015"/>
    </source>
</evidence>
<evidence type="ECO:0000256" key="2">
    <source>
        <dbReference type="ARBA" id="ARBA00023125"/>
    </source>
</evidence>
<dbReference type="Pfam" id="PF01047">
    <property type="entry name" value="MarR"/>
    <property type="match status" value="1"/>
</dbReference>
<gene>
    <name evidence="5" type="ORF">GGQ98_001802</name>
</gene>
<dbReference type="PANTHER" id="PTHR33164">
    <property type="entry name" value="TRANSCRIPTIONAL REGULATOR, MARR FAMILY"/>
    <property type="match status" value="1"/>
</dbReference>
<dbReference type="PANTHER" id="PTHR33164:SF64">
    <property type="entry name" value="TRANSCRIPTIONAL REGULATOR SLYA"/>
    <property type="match status" value="1"/>
</dbReference>
<proteinExistence type="predicted"/>
<dbReference type="InterPro" id="IPR036390">
    <property type="entry name" value="WH_DNA-bd_sf"/>
</dbReference>
<dbReference type="RefSeq" id="WP_184068265.1">
    <property type="nucleotide sequence ID" value="NZ_JACHNZ010000018.1"/>
</dbReference>
<dbReference type="SUPFAM" id="SSF46785">
    <property type="entry name" value="Winged helix' DNA-binding domain"/>
    <property type="match status" value="1"/>
</dbReference>
<reference evidence="5 6" key="1">
    <citation type="submission" date="2020-08" db="EMBL/GenBank/DDBJ databases">
        <title>Genomic Encyclopedia of Type Strains, Phase IV (KMG-IV): sequencing the most valuable type-strain genomes for metagenomic binning, comparative biology and taxonomic classification.</title>
        <authorList>
            <person name="Goeker M."/>
        </authorList>
    </citation>
    <scope>NUCLEOTIDE SEQUENCE [LARGE SCALE GENOMIC DNA]</scope>
    <source>
        <strain evidence="5 6">DSM 17328</strain>
    </source>
</reference>
<evidence type="ECO:0000259" key="4">
    <source>
        <dbReference type="PROSITE" id="PS50995"/>
    </source>
</evidence>
<keyword evidence="3" id="KW-0804">Transcription</keyword>
<dbReference type="InterPro" id="IPR039422">
    <property type="entry name" value="MarR/SlyA-like"/>
</dbReference>
<evidence type="ECO:0000256" key="3">
    <source>
        <dbReference type="ARBA" id="ARBA00023163"/>
    </source>
</evidence>
<dbReference type="EMBL" id="JACHNZ010000018">
    <property type="protein sequence ID" value="MBB4632183.1"/>
    <property type="molecule type" value="Genomic_DNA"/>
</dbReference>
<sequence>MSEPLGFLLTDSARLLRREFDARVRPMSITRPQWRVLTILKRCEGINQGDLAERLEVEAITVGRMVDRLQEAGFVERRANPQDRRAWCLFLTPRSQTLLEELLPLADRLIEDALEGFSAEEQAAFADYLSRMRSNLSRRNEQEAING</sequence>
<dbReference type="GO" id="GO:0003677">
    <property type="term" value="F:DNA binding"/>
    <property type="evidence" value="ECO:0007669"/>
    <property type="project" value="UniProtKB-KW"/>
</dbReference>
<keyword evidence="6" id="KW-1185">Reference proteome</keyword>
<feature type="domain" description="HTH marR-type" evidence="4">
    <location>
        <begin position="2"/>
        <end position="134"/>
    </location>
</feature>
<dbReference type="AlphaFoldDB" id="A0A7W7F903"/>
<dbReference type="InterPro" id="IPR000835">
    <property type="entry name" value="HTH_MarR-typ"/>
</dbReference>
<evidence type="ECO:0000313" key="6">
    <source>
        <dbReference type="Proteomes" id="UP000566324"/>
    </source>
</evidence>
<accession>A0A7W7F903</accession>
<dbReference type="SMART" id="SM00347">
    <property type="entry name" value="HTH_MARR"/>
    <property type="match status" value="1"/>
</dbReference>
<name>A0A7W7F903_9SPHN</name>
<dbReference type="GO" id="GO:0003700">
    <property type="term" value="F:DNA-binding transcription factor activity"/>
    <property type="evidence" value="ECO:0007669"/>
    <property type="project" value="InterPro"/>
</dbReference>
<dbReference type="GO" id="GO:0006950">
    <property type="term" value="P:response to stress"/>
    <property type="evidence" value="ECO:0007669"/>
    <property type="project" value="TreeGrafter"/>
</dbReference>
<protein>
    <submittedName>
        <fullName evidence="5">DNA-binding MarR family transcriptional regulator</fullName>
    </submittedName>
</protein>
<dbReference type="InterPro" id="IPR036388">
    <property type="entry name" value="WH-like_DNA-bd_sf"/>
</dbReference>
<keyword evidence="1" id="KW-0805">Transcription regulation</keyword>
<dbReference type="Proteomes" id="UP000566324">
    <property type="component" value="Unassembled WGS sequence"/>
</dbReference>
<organism evidence="5 6">
    <name type="scientific">Sphingosinicella soli</name>
    <dbReference type="NCBI Taxonomy" id="333708"/>
    <lineage>
        <taxon>Bacteria</taxon>
        <taxon>Pseudomonadati</taxon>
        <taxon>Pseudomonadota</taxon>
        <taxon>Alphaproteobacteria</taxon>
        <taxon>Sphingomonadales</taxon>
        <taxon>Sphingosinicellaceae</taxon>
        <taxon>Sphingosinicella</taxon>
    </lineage>
</organism>